<dbReference type="EMBL" id="JBHSML010000031">
    <property type="protein sequence ID" value="MFC5519043.1"/>
    <property type="molecule type" value="Genomic_DNA"/>
</dbReference>
<gene>
    <name evidence="1" type="ORF">ACFPP9_24985</name>
</gene>
<evidence type="ECO:0000313" key="1">
    <source>
        <dbReference type="EMBL" id="MFC5519043.1"/>
    </source>
</evidence>
<organism evidence="1 2">
    <name type="scientific">Kaistia terrae</name>
    <dbReference type="NCBI Taxonomy" id="537017"/>
    <lineage>
        <taxon>Bacteria</taxon>
        <taxon>Pseudomonadati</taxon>
        <taxon>Pseudomonadota</taxon>
        <taxon>Alphaproteobacteria</taxon>
        <taxon>Hyphomicrobiales</taxon>
        <taxon>Kaistiaceae</taxon>
        <taxon>Kaistia</taxon>
    </lineage>
</organism>
<protein>
    <submittedName>
        <fullName evidence="1">Uncharacterized protein</fullName>
    </submittedName>
</protein>
<dbReference type="Proteomes" id="UP001596150">
    <property type="component" value="Unassembled WGS sequence"/>
</dbReference>
<proteinExistence type="predicted"/>
<comment type="caution">
    <text evidence="1">The sequence shown here is derived from an EMBL/GenBank/DDBJ whole genome shotgun (WGS) entry which is preliminary data.</text>
</comment>
<name>A0ABW0Q309_9HYPH</name>
<dbReference type="RefSeq" id="WP_266346333.1">
    <property type="nucleotide sequence ID" value="NZ_JAPKNH010000015.1"/>
</dbReference>
<keyword evidence="2" id="KW-1185">Reference proteome</keyword>
<accession>A0ABW0Q309</accession>
<evidence type="ECO:0000313" key="2">
    <source>
        <dbReference type="Proteomes" id="UP001596150"/>
    </source>
</evidence>
<reference evidence="2" key="1">
    <citation type="journal article" date="2019" name="Int. J. Syst. Evol. Microbiol.">
        <title>The Global Catalogue of Microorganisms (GCM) 10K type strain sequencing project: providing services to taxonomists for standard genome sequencing and annotation.</title>
        <authorList>
            <consortium name="The Broad Institute Genomics Platform"/>
            <consortium name="The Broad Institute Genome Sequencing Center for Infectious Disease"/>
            <person name="Wu L."/>
            <person name="Ma J."/>
        </authorList>
    </citation>
    <scope>NUCLEOTIDE SEQUENCE [LARGE SCALE GENOMIC DNA]</scope>
    <source>
        <strain evidence="2">KACC 12633</strain>
    </source>
</reference>
<sequence length="47" mass="5070">MKTTPHPHPDRLQPLNAQALLSEGAIALRRSALVLQKMNVVLGKLAA</sequence>